<evidence type="ECO:0000313" key="1">
    <source>
        <dbReference type="EMBL" id="VAW54606.1"/>
    </source>
</evidence>
<organism evidence="1">
    <name type="scientific">hydrothermal vent metagenome</name>
    <dbReference type="NCBI Taxonomy" id="652676"/>
    <lineage>
        <taxon>unclassified sequences</taxon>
        <taxon>metagenomes</taxon>
        <taxon>ecological metagenomes</taxon>
    </lineage>
</organism>
<reference evidence="1" key="1">
    <citation type="submission" date="2018-06" db="EMBL/GenBank/DDBJ databases">
        <authorList>
            <person name="Zhirakovskaya E."/>
        </authorList>
    </citation>
    <scope>NUCLEOTIDE SEQUENCE</scope>
</reference>
<proteinExistence type="predicted"/>
<protein>
    <submittedName>
        <fullName evidence="1">Uncharacterized protein</fullName>
    </submittedName>
</protein>
<sequence length="133" mass="15403">MRYFFPLIFFVTFFSSGIYAEETVSEVVPKGIKIIIVDIDNKAFNAEIVRWWYLGEQGTQQVLKCFNKQCDKRFLKEHLTGSIVTRPVVISADMSIVTPEDASCWRLYHGETLLKKPVEQAEIVMQYKNKACK</sequence>
<accession>A0A3B0XDC7</accession>
<gene>
    <name evidence="1" type="ORF">MNBD_GAMMA06-488</name>
</gene>
<name>A0A3B0XDC7_9ZZZZ</name>
<dbReference type="EMBL" id="UOFD01000079">
    <property type="protein sequence ID" value="VAW54606.1"/>
    <property type="molecule type" value="Genomic_DNA"/>
</dbReference>
<dbReference type="AlphaFoldDB" id="A0A3B0XDC7"/>